<evidence type="ECO:0000256" key="7">
    <source>
        <dbReference type="HAMAP-Rule" id="MF_01215"/>
    </source>
</evidence>
<dbReference type="HAMAP" id="MF_01215">
    <property type="entry name" value="OMPdecase_type2"/>
    <property type="match status" value="1"/>
</dbReference>
<feature type="active site" description="Proton donor" evidence="7">
    <location>
        <position position="98"/>
    </location>
</feature>
<name>A0A7X8TKD0_9MICC</name>
<comment type="caution">
    <text evidence="9">The sequence shown here is derived from an EMBL/GenBank/DDBJ whole genome shotgun (WGS) entry which is preliminary data.</text>
</comment>
<dbReference type="Gene3D" id="3.20.20.70">
    <property type="entry name" value="Aldolase class I"/>
    <property type="match status" value="1"/>
</dbReference>
<dbReference type="AlphaFoldDB" id="A0A7X8TKD0"/>
<dbReference type="RefSeq" id="WP_168887631.1">
    <property type="nucleotide sequence ID" value="NZ_JABAHY010000007.1"/>
</dbReference>
<dbReference type="PANTHER" id="PTHR43375">
    <property type="entry name" value="OROTIDINE 5'-PHOSPHATE DECARBOXYLASE"/>
    <property type="match status" value="1"/>
</dbReference>
<dbReference type="SMART" id="SM00934">
    <property type="entry name" value="OMPdecase"/>
    <property type="match status" value="1"/>
</dbReference>
<sequence length="287" mass="28827">MTTTPFGTRLAEAIDEYGHLCVGLDPHPGMLTDWGLSDDAAGLREFGQRVLEACAGRVGVIKPQVAFYERYGPEGMAVLAETTSSAKEAGLLVIGDAKRGDIGSTMAAYAEAWLNPANAFSVDALTVSPYLGFGSLGPAIKAAQDYGAGLFVLGLTSNPEGAEVQLAAAGETGAASAEQGKETVAGSVIAQAAAVNGAPERLGGIGLVIGATTVQLAAEHGIDLSVGRPPILAPGYGAQGATAAQIRTGFAGAWDQVLVNSSRGILSAGPGVSDLVSSVASSRADLD</sequence>
<dbReference type="SUPFAM" id="SSF51366">
    <property type="entry name" value="Ribulose-phoshate binding barrel"/>
    <property type="match status" value="1"/>
</dbReference>
<dbReference type="CDD" id="cd04725">
    <property type="entry name" value="OMP_decarboxylase_like"/>
    <property type="match status" value="1"/>
</dbReference>
<evidence type="ECO:0000256" key="6">
    <source>
        <dbReference type="ARBA" id="ARBA00049157"/>
    </source>
</evidence>
<dbReference type="PROSITE" id="PS00156">
    <property type="entry name" value="OMPDECASE"/>
    <property type="match status" value="1"/>
</dbReference>
<evidence type="ECO:0000256" key="2">
    <source>
        <dbReference type="ARBA" id="ARBA00008847"/>
    </source>
</evidence>
<dbReference type="GO" id="GO:0006207">
    <property type="term" value="P:'de novo' pyrimidine nucleobase biosynthetic process"/>
    <property type="evidence" value="ECO:0007669"/>
    <property type="project" value="InterPro"/>
</dbReference>
<dbReference type="InterPro" id="IPR011060">
    <property type="entry name" value="RibuloseP-bd_barrel"/>
</dbReference>
<evidence type="ECO:0000256" key="1">
    <source>
        <dbReference type="ARBA" id="ARBA00004861"/>
    </source>
</evidence>
<keyword evidence="5 7" id="KW-0456">Lyase</keyword>
<dbReference type="EC" id="4.1.1.23" evidence="7"/>
<dbReference type="UniPathway" id="UPA00070">
    <property type="reaction ID" value="UER00120"/>
</dbReference>
<comment type="pathway">
    <text evidence="1 7">Pyrimidine metabolism; UMP biosynthesis via de novo pathway; UMP from orotate: step 2/2.</text>
</comment>
<keyword evidence="3 7" id="KW-0210">Decarboxylase</keyword>
<accession>A0A7X8TKD0</accession>
<evidence type="ECO:0000259" key="8">
    <source>
        <dbReference type="SMART" id="SM00934"/>
    </source>
</evidence>
<dbReference type="GO" id="GO:0044205">
    <property type="term" value="P:'de novo' UMP biosynthetic process"/>
    <property type="evidence" value="ECO:0007669"/>
    <property type="project" value="UniProtKB-UniRule"/>
</dbReference>
<evidence type="ECO:0000256" key="3">
    <source>
        <dbReference type="ARBA" id="ARBA00022793"/>
    </source>
</evidence>
<dbReference type="InterPro" id="IPR011995">
    <property type="entry name" value="OMPdecase_type-2"/>
</dbReference>
<dbReference type="GO" id="GO:0004590">
    <property type="term" value="F:orotidine-5'-phosphate decarboxylase activity"/>
    <property type="evidence" value="ECO:0007669"/>
    <property type="project" value="UniProtKB-UniRule"/>
</dbReference>
<keyword evidence="10" id="KW-1185">Reference proteome</keyword>
<organism evidence="9 10">
    <name type="scientific">Nesterenkonia sedimenti</name>
    <dbReference type="NCBI Taxonomy" id="1463632"/>
    <lineage>
        <taxon>Bacteria</taxon>
        <taxon>Bacillati</taxon>
        <taxon>Actinomycetota</taxon>
        <taxon>Actinomycetes</taxon>
        <taxon>Micrococcales</taxon>
        <taxon>Micrococcaceae</taxon>
        <taxon>Nesterenkonia</taxon>
    </lineage>
</organism>
<dbReference type="PANTHER" id="PTHR43375:SF1">
    <property type="entry name" value="OROTIDINE 5'-PHOSPHATE DECARBOXYLASE"/>
    <property type="match status" value="1"/>
</dbReference>
<gene>
    <name evidence="7 9" type="primary">pyrF</name>
    <name evidence="9" type="ORF">HGQ17_09110</name>
</gene>
<evidence type="ECO:0000256" key="5">
    <source>
        <dbReference type="ARBA" id="ARBA00023239"/>
    </source>
</evidence>
<dbReference type="EMBL" id="JABAHY010000007">
    <property type="protein sequence ID" value="NLS10154.1"/>
    <property type="molecule type" value="Genomic_DNA"/>
</dbReference>
<comment type="similarity">
    <text evidence="2 7">Belongs to the OMP decarboxylase family. Type 2 subfamily.</text>
</comment>
<evidence type="ECO:0000313" key="10">
    <source>
        <dbReference type="Proteomes" id="UP000523139"/>
    </source>
</evidence>
<feature type="domain" description="Orotidine 5'-phosphate decarboxylase" evidence="8">
    <location>
        <begin position="19"/>
        <end position="278"/>
    </location>
</feature>
<comment type="catalytic activity">
    <reaction evidence="6 7">
        <text>orotidine 5'-phosphate + H(+) = UMP + CO2</text>
        <dbReference type="Rhea" id="RHEA:11596"/>
        <dbReference type="ChEBI" id="CHEBI:15378"/>
        <dbReference type="ChEBI" id="CHEBI:16526"/>
        <dbReference type="ChEBI" id="CHEBI:57538"/>
        <dbReference type="ChEBI" id="CHEBI:57865"/>
        <dbReference type="EC" id="4.1.1.23"/>
    </reaction>
</comment>
<dbReference type="InterPro" id="IPR001754">
    <property type="entry name" value="OMPdeCOase_dom"/>
</dbReference>
<proteinExistence type="inferred from homology"/>
<evidence type="ECO:0000256" key="4">
    <source>
        <dbReference type="ARBA" id="ARBA00022975"/>
    </source>
</evidence>
<reference evidence="9 10" key="1">
    <citation type="submission" date="2020-04" db="EMBL/GenBank/DDBJ databases">
        <title>Nesterenkonia sp. nov., isolated from marine sediment.</title>
        <authorList>
            <person name="Zhang G."/>
        </authorList>
    </citation>
    <scope>NUCLEOTIDE SEQUENCE [LARGE SCALE GENOMIC DNA]</scope>
    <source>
        <strain evidence="9 10">MY13</strain>
    </source>
</reference>
<dbReference type="NCBIfam" id="TIGR02127">
    <property type="entry name" value="pyrF_sub2"/>
    <property type="match status" value="1"/>
</dbReference>
<dbReference type="InterPro" id="IPR018089">
    <property type="entry name" value="OMPdecase_AS"/>
</dbReference>
<dbReference type="Pfam" id="PF00215">
    <property type="entry name" value="OMPdecase"/>
    <property type="match status" value="1"/>
</dbReference>
<evidence type="ECO:0000313" key="9">
    <source>
        <dbReference type="EMBL" id="NLS10154.1"/>
    </source>
</evidence>
<keyword evidence="4 7" id="KW-0665">Pyrimidine biosynthesis</keyword>
<protein>
    <recommendedName>
        <fullName evidence="7">Orotidine 5'-phosphate decarboxylase</fullName>
        <ecNumber evidence="7">4.1.1.23</ecNumber>
    </recommendedName>
    <alternativeName>
        <fullName evidence="7">OMP decarboxylase</fullName>
        <shortName evidence="7">OMPDCase</shortName>
        <shortName evidence="7">OMPdecase</shortName>
    </alternativeName>
</protein>
<dbReference type="InterPro" id="IPR013785">
    <property type="entry name" value="Aldolase_TIM"/>
</dbReference>
<dbReference type="Proteomes" id="UP000523139">
    <property type="component" value="Unassembled WGS sequence"/>
</dbReference>